<keyword evidence="1" id="KW-1003">Cell membrane</keyword>
<feature type="compositionally biased region" description="Basic and acidic residues" evidence="6">
    <location>
        <begin position="33"/>
        <end position="45"/>
    </location>
</feature>
<feature type="region of interest" description="Disordered" evidence="6">
    <location>
        <begin position="25"/>
        <end position="45"/>
    </location>
</feature>
<dbReference type="RefSeq" id="WP_083497664.1">
    <property type="nucleotide sequence ID" value="NZ_DF977001.1"/>
</dbReference>
<dbReference type="Gene3D" id="3.40.190.10">
    <property type="entry name" value="Periplasmic binding protein-like II"/>
    <property type="match status" value="1"/>
</dbReference>
<evidence type="ECO:0000256" key="7">
    <source>
        <dbReference type="SAM" id="SignalP"/>
    </source>
</evidence>
<feature type="chain" id="PRO_5038543085" evidence="7">
    <location>
        <begin position="21"/>
        <end position="437"/>
    </location>
</feature>
<organism evidence="8">
    <name type="scientific">Tepidanaerobacter syntrophicus</name>
    <dbReference type="NCBI Taxonomy" id="224999"/>
    <lineage>
        <taxon>Bacteria</taxon>
        <taxon>Bacillati</taxon>
        <taxon>Bacillota</taxon>
        <taxon>Clostridia</taxon>
        <taxon>Thermosediminibacterales</taxon>
        <taxon>Tepidanaerobacteraceae</taxon>
        <taxon>Tepidanaerobacter</taxon>
    </lineage>
</organism>
<evidence type="ECO:0000256" key="6">
    <source>
        <dbReference type="SAM" id="MobiDB-lite"/>
    </source>
</evidence>
<keyword evidence="9" id="KW-1185">Reference proteome</keyword>
<dbReference type="OrthoDB" id="9768630at2"/>
<dbReference type="Proteomes" id="UP000062160">
    <property type="component" value="Unassembled WGS sequence"/>
</dbReference>
<keyword evidence="4" id="KW-0564">Palmitate</keyword>
<evidence type="ECO:0000256" key="1">
    <source>
        <dbReference type="ARBA" id="ARBA00022475"/>
    </source>
</evidence>
<dbReference type="InterPro" id="IPR006059">
    <property type="entry name" value="SBP"/>
</dbReference>
<dbReference type="PANTHER" id="PTHR43649:SF33">
    <property type="entry name" value="POLYGALACTURONAN_RHAMNOGALACTURONAN-BINDING PROTEIN YTCQ"/>
    <property type="match status" value="1"/>
</dbReference>
<sequence>MMFKKVTILAVVLCMVFAMAGCGSKPAENSTEAPKEDTSAQGEKPKLSGELTVWSWDVAAKALQEAAVNFNKIYPDVKITVEDLGTDQVYDKMTTGLVANVGLPDVVTIEGERVASFAGKFPEGFVDLTDAIKTDDFLPVKISECKSNGKLVAFPWDAGPATVYYRTDLFEKAGIKAEDIKTWDDFIAAGKVMNEKVGVKMVPLAASRNANLFGMILNQLGSYFFDAEGNTTLNTDAAIKAMSIIQKMYDEGITYDNTDWDGLVSATQSGKIATVPSAVWWAGTLMDEVPDLSGKWAVMRLPKVGNEGVQAAVYGGSNVMIPAATQNREAAVEFVKFAMTDMDTQITAFTKYGLFPSYIPTYDDPAFDQEVEYFGGQKIWKFFAEVAKEIPELYYTEDFPEVYSRVIDAQAKVTLKHAEVKATLDALQKDITNMLGK</sequence>
<gene>
    <name evidence="8" type="ORF">TSYNT_761</name>
</gene>
<evidence type="ECO:0000313" key="9">
    <source>
        <dbReference type="Proteomes" id="UP000062160"/>
    </source>
</evidence>
<proteinExistence type="predicted"/>
<evidence type="ECO:0000256" key="5">
    <source>
        <dbReference type="ARBA" id="ARBA00023288"/>
    </source>
</evidence>
<dbReference type="InterPro" id="IPR050490">
    <property type="entry name" value="Bact_solute-bd_prot1"/>
</dbReference>
<name>A0A0U9HL46_9FIRM</name>
<dbReference type="PROSITE" id="PS51257">
    <property type="entry name" value="PROKAR_LIPOPROTEIN"/>
    <property type="match status" value="1"/>
</dbReference>
<reference evidence="8" key="1">
    <citation type="journal article" date="2016" name="Genome Announc.">
        <title>Draft Genome Sequence of the Syntrophic Lactate-Degrading Bacterium Tepidanaerobacter syntrophicus JLT.</title>
        <authorList>
            <person name="Matsuura N."/>
            <person name="Ohashi A."/>
            <person name="Tourlousse D.M."/>
            <person name="Sekiguchi Y."/>
        </authorList>
    </citation>
    <scope>NUCLEOTIDE SEQUENCE [LARGE SCALE GENOMIC DNA]</scope>
    <source>
        <strain evidence="8">JL</strain>
    </source>
</reference>
<evidence type="ECO:0000313" key="8">
    <source>
        <dbReference type="EMBL" id="GAQ25043.1"/>
    </source>
</evidence>
<dbReference type="Pfam" id="PF01547">
    <property type="entry name" value="SBP_bac_1"/>
    <property type="match status" value="1"/>
</dbReference>
<evidence type="ECO:0000256" key="3">
    <source>
        <dbReference type="ARBA" id="ARBA00023136"/>
    </source>
</evidence>
<dbReference type="STRING" id="224999.GCA_001485475_01058"/>
<evidence type="ECO:0000256" key="2">
    <source>
        <dbReference type="ARBA" id="ARBA00022729"/>
    </source>
</evidence>
<evidence type="ECO:0000256" key="4">
    <source>
        <dbReference type="ARBA" id="ARBA00023139"/>
    </source>
</evidence>
<accession>A0A0U9HL46</accession>
<dbReference type="CDD" id="cd13585">
    <property type="entry name" value="PBP2_TMBP_like"/>
    <property type="match status" value="1"/>
</dbReference>
<keyword evidence="5" id="KW-0449">Lipoprotein</keyword>
<dbReference type="EMBL" id="DF977001">
    <property type="protein sequence ID" value="GAQ25043.1"/>
    <property type="molecule type" value="Genomic_DNA"/>
</dbReference>
<protein>
    <submittedName>
        <fullName evidence="8">Lactose/L-arabinose transport system substrate-binding protein</fullName>
    </submittedName>
</protein>
<dbReference type="PANTHER" id="PTHR43649">
    <property type="entry name" value="ARABINOSE-BINDING PROTEIN-RELATED"/>
    <property type="match status" value="1"/>
</dbReference>
<keyword evidence="3" id="KW-0472">Membrane</keyword>
<dbReference type="AlphaFoldDB" id="A0A0U9HL46"/>
<dbReference type="SUPFAM" id="SSF53850">
    <property type="entry name" value="Periplasmic binding protein-like II"/>
    <property type="match status" value="1"/>
</dbReference>
<keyword evidence="2 7" id="KW-0732">Signal</keyword>
<feature type="signal peptide" evidence="7">
    <location>
        <begin position="1"/>
        <end position="20"/>
    </location>
</feature>